<dbReference type="PANTHER" id="PTHR30069">
    <property type="entry name" value="TONB-DEPENDENT OUTER MEMBRANE RECEPTOR"/>
    <property type="match status" value="1"/>
</dbReference>
<keyword evidence="4" id="KW-0812">Transmembrane</keyword>
<evidence type="ECO:0000259" key="8">
    <source>
        <dbReference type="Pfam" id="PF25183"/>
    </source>
</evidence>
<evidence type="ECO:0000313" key="10">
    <source>
        <dbReference type="Proteomes" id="UP000094626"/>
    </source>
</evidence>
<organism evidence="9 10">
    <name type="scientific">Novosphingobium resinovorum</name>
    <dbReference type="NCBI Taxonomy" id="158500"/>
    <lineage>
        <taxon>Bacteria</taxon>
        <taxon>Pseudomonadati</taxon>
        <taxon>Pseudomonadota</taxon>
        <taxon>Alphaproteobacteria</taxon>
        <taxon>Sphingomonadales</taxon>
        <taxon>Sphingomonadaceae</taxon>
        <taxon>Novosphingobium</taxon>
    </lineage>
</organism>
<name>A0A1D8A2Y8_9SPHN</name>
<evidence type="ECO:0000256" key="5">
    <source>
        <dbReference type="ARBA" id="ARBA00023136"/>
    </source>
</evidence>
<dbReference type="InterPro" id="IPR013784">
    <property type="entry name" value="Carb-bd-like_fold"/>
</dbReference>
<dbReference type="Gene3D" id="2.60.40.1120">
    <property type="entry name" value="Carboxypeptidase-like, regulatory domain"/>
    <property type="match status" value="1"/>
</dbReference>
<keyword evidence="10" id="KW-1185">Reference proteome</keyword>
<dbReference type="InterPro" id="IPR036942">
    <property type="entry name" value="Beta-barrel_TonB_sf"/>
</dbReference>
<keyword evidence="7" id="KW-0732">Signal</keyword>
<evidence type="ECO:0000256" key="7">
    <source>
        <dbReference type="SAM" id="SignalP"/>
    </source>
</evidence>
<feature type="signal peptide" evidence="7">
    <location>
        <begin position="1"/>
        <end position="29"/>
    </location>
</feature>
<dbReference type="Pfam" id="PF13620">
    <property type="entry name" value="CarboxypepD_reg"/>
    <property type="match status" value="1"/>
</dbReference>
<dbReference type="SUPFAM" id="SSF56935">
    <property type="entry name" value="Porins"/>
    <property type="match status" value="1"/>
</dbReference>
<dbReference type="OrthoDB" id="9768147at2"/>
<comment type="subcellular location">
    <subcellularLocation>
        <location evidence="1">Cell outer membrane</location>
        <topology evidence="1">Multi-pass membrane protein</topology>
    </subcellularLocation>
</comment>
<dbReference type="Proteomes" id="UP000094626">
    <property type="component" value="Chromosome"/>
</dbReference>
<dbReference type="GO" id="GO:0030246">
    <property type="term" value="F:carbohydrate binding"/>
    <property type="evidence" value="ECO:0007669"/>
    <property type="project" value="InterPro"/>
</dbReference>
<evidence type="ECO:0000256" key="3">
    <source>
        <dbReference type="ARBA" id="ARBA00022452"/>
    </source>
</evidence>
<evidence type="ECO:0000256" key="2">
    <source>
        <dbReference type="ARBA" id="ARBA00022448"/>
    </source>
</evidence>
<feature type="chain" id="PRO_5009104618" evidence="7">
    <location>
        <begin position="30"/>
        <end position="1101"/>
    </location>
</feature>
<protein>
    <submittedName>
        <fullName evidence="9">TonB-dependent receptor</fullName>
    </submittedName>
</protein>
<dbReference type="GO" id="GO:0044718">
    <property type="term" value="P:siderophore transmembrane transport"/>
    <property type="evidence" value="ECO:0007669"/>
    <property type="project" value="TreeGrafter"/>
</dbReference>
<reference evidence="10" key="1">
    <citation type="journal article" date="2017" name="J. Biotechnol.">
        <title>Complete genome sequence of Novosphingobium resinovorum SA1, a versatile xenobiotic-degrading bacterium capable of utilizing sulfanilic acid.</title>
        <authorList>
            <person name="Hegedus B."/>
            <person name="Kos P.B."/>
            <person name="Balint B."/>
            <person name="Maroti G."/>
            <person name="Gan H.M."/>
            <person name="Perei K."/>
            <person name="Rakhely G."/>
        </authorList>
    </citation>
    <scope>NUCLEOTIDE SEQUENCE [LARGE SCALE GENOMIC DNA]</scope>
    <source>
        <strain evidence="10">SA1</strain>
    </source>
</reference>
<accession>A0A1D8A2Y8</accession>
<dbReference type="Pfam" id="PF25183">
    <property type="entry name" value="OMP_b-brl_4"/>
    <property type="match status" value="1"/>
</dbReference>
<keyword evidence="5" id="KW-0472">Membrane</keyword>
<dbReference type="AlphaFoldDB" id="A0A1D8A2Y8"/>
<keyword evidence="9" id="KW-0675">Receptor</keyword>
<keyword evidence="2" id="KW-0813">Transport</keyword>
<dbReference type="PANTHER" id="PTHR30069:SF46">
    <property type="entry name" value="OAR PROTEIN"/>
    <property type="match status" value="1"/>
</dbReference>
<proteinExistence type="predicted"/>
<evidence type="ECO:0000313" key="9">
    <source>
        <dbReference type="EMBL" id="AOR76469.1"/>
    </source>
</evidence>
<dbReference type="Gene3D" id="2.40.170.20">
    <property type="entry name" value="TonB-dependent receptor, beta-barrel domain"/>
    <property type="match status" value="1"/>
</dbReference>
<evidence type="ECO:0000256" key="6">
    <source>
        <dbReference type="ARBA" id="ARBA00023237"/>
    </source>
</evidence>
<sequence>MGVTIMRNAKLTARFSLGLSLGAMGIALAVPTAIHAQIITGAINGRLTDPDGNPVGGVPVTVVHVPSGTTTTATTSADGVYAVRNLRPGGPYHVTATSPELGTKSVDVPAINTGDAFQLNFALGEVTEIVVSGKSFEGGDLKTGPSSNFSAQKIEAAPSISRDLKDLARMNPFVAVDPSNSDALVCGGANNRTNSLTIDGVRQNDDFGLQANGYPTQRSPISIDVVETLGVELAPYDVNYGAFGGCTLNATTKSGGNSFHGQVFYEYTGDALQGGRFGYTDFQDGSKQDRRLTGKFSEKTFGATLTGPIIKDTLFFTLNYEKFERSEPSLVGPSGSDFANQVPGVSVAQANEVRQILKDRYGYDPLGYEATKLPSRDEKFFGKLDWNIAPGHRATVSYQRTRGSSISANGNTLTGSSTSLGLLSQWVERQNNLDVYKAQVFSDWTDNFSTEISASYKKMDNPGFPLAGNDFAQFRVYLNGTTTGPSVYAGTNASYQANELTTYLQQYRAKATYTAGSHRITAGYEREALKIWDLFVQNANGSYVFNSLDDLRAGNASSVSYANAGSNQKADAGFTLHTTTNTLYLQDEWAVLPELTIKAGLRYDFFEQSDRPDENPVVMARYGISNTENLDGKHLLQPRFGFNWKPDPTLTVYGGVGLFGGGSPTVWTANTFYNTGQMLGNVTCSRSATASAACLAGLSNVDGFNVNPALQAANTASAARGQGLINALDKNFKPQSTWKMSIGAQKEFDLGAFGNGWRVAGEFIHSEVQNAVAWYELYAGANRGPDAPDGRPTYLPGRENRNDILVTNTKQGYANQLGLALAKTWREGPLDGLEAMFSHTYIRSKDVNPGITTVAASNYSGVATSDPNDPALATSNYEFRHLSKLSVSYSHAFFGDNRTRLTLFGQRRSGQVFSYTFDVGANANMAADMLVGENGALATRNRQLLYVPQTSGGQVTAGSDAIVTYAPGFDIAAFNAFLKQNGLLKYAGKIAPRNAFTAPALTTIDMRISQEIPGFFPDGAKAEIYLDVENLGNLINRKWGVLQQIPSPYVSANVVARNCQIAGACPTQGNFYQYDSFVGRAATSFNTQSVWQMKIGARFKF</sequence>
<dbReference type="GO" id="GO:0015344">
    <property type="term" value="F:siderophore uptake transmembrane transporter activity"/>
    <property type="evidence" value="ECO:0007669"/>
    <property type="project" value="TreeGrafter"/>
</dbReference>
<dbReference type="SUPFAM" id="SSF49452">
    <property type="entry name" value="Starch-binding domain-like"/>
    <property type="match status" value="1"/>
</dbReference>
<dbReference type="GO" id="GO:0009279">
    <property type="term" value="C:cell outer membrane"/>
    <property type="evidence" value="ECO:0007669"/>
    <property type="project" value="UniProtKB-SubCell"/>
</dbReference>
<feature type="domain" description="TonB-dependent transporter Oar-like beta-barrel" evidence="8">
    <location>
        <begin position="251"/>
        <end position="1035"/>
    </location>
</feature>
<dbReference type="InterPro" id="IPR039426">
    <property type="entry name" value="TonB-dep_rcpt-like"/>
</dbReference>
<dbReference type="EMBL" id="CP017075">
    <property type="protein sequence ID" value="AOR76469.1"/>
    <property type="molecule type" value="Genomic_DNA"/>
</dbReference>
<keyword evidence="3" id="KW-1134">Transmembrane beta strand</keyword>
<evidence type="ECO:0000256" key="1">
    <source>
        <dbReference type="ARBA" id="ARBA00004571"/>
    </source>
</evidence>
<gene>
    <name evidence="9" type="ORF">BES08_06720</name>
</gene>
<keyword evidence="6" id="KW-0998">Cell outer membrane</keyword>
<dbReference type="KEGG" id="nre:BES08_06720"/>
<dbReference type="InterPro" id="IPR057601">
    <property type="entry name" value="Oar-like_b-barrel"/>
</dbReference>
<evidence type="ECO:0000256" key="4">
    <source>
        <dbReference type="ARBA" id="ARBA00022692"/>
    </source>
</evidence>